<dbReference type="EMBL" id="AODG01000016">
    <property type="protein sequence ID" value="EUJ26543.1"/>
    <property type="molecule type" value="Genomic_DNA"/>
</dbReference>
<evidence type="ECO:0000256" key="1">
    <source>
        <dbReference type="SAM" id="Phobius"/>
    </source>
</evidence>
<organism evidence="2 3">
    <name type="scientific">Listeria grayi FSL F6-1183</name>
    <dbReference type="NCBI Taxonomy" id="1265827"/>
    <lineage>
        <taxon>Bacteria</taxon>
        <taxon>Bacillati</taxon>
        <taxon>Bacillota</taxon>
        <taxon>Bacilli</taxon>
        <taxon>Bacillales</taxon>
        <taxon>Listeriaceae</taxon>
        <taxon>Listeria</taxon>
    </lineage>
</organism>
<sequence>MNFFLAFVLIPQWGARGASVGLGLSYLAYYLMRTSLSNRYWEGLKVKHQLIMMSIVFALAFYNTFFSAYSFLINTVGLLLLFLGNRGLLKKIQPFIENFIHKKRRG</sequence>
<accession>A0A829R5I7</accession>
<evidence type="ECO:0000313" key="3">
    <source>
        <dbReference type="Proteomes" id="UP000019251"/>
    </source>
</evidence>
<keyword evidence="1" id="KW-1133">Transmembrane helix</keyword>
<gene>
    <name evidence="2" type="ORF">LMUR_12899</name>
</gene>
<reference evidence="2 3" key="1">
    <citation type="submission" date="2012-12" db="EMBL/GenBank/DDBJ databases">
        <title>Novel taxa of Listeriaceae from agricultural environments in the United States.</title>
        <authorList>
            <person name="den Bakker H.C."/>
            <person name="Allred A."/>
            <person name="Warchocki S."/>
            <person name="Wright E.M."/>
            <person name="Burrell A."/>
            <person name="Nightingale K.K."/>
            <person name="Kephart D."/>
            <person name="Wiedmann M."/>
        </authorList>
    </citation>
    <scope>NUCLEOTIDE SEQUENCE [LARGE SCALE GENOMIC DNA]</scope>
    <source>
        <strain evidence="2 3">FSL F6-1183</strain>
    </source>
</reference>
<evidence type="ECO:0000313" key="2">
    <source>
        <dbReference type="EMBL" id="EUJ26543.1"/>
    </source>
</evidence>
<keyword evidence="1" id="KW-0812">Transmembrane</keyword>
<keyword evidence="1" id="KW-0472">Membrane</keyword>
<dbReference type="Proteomes" id="UP000019251">
    <property type="component" value="Unassembled WGS sequence"/>
</dbReference>
<proteinExistence type="predicted"/>
<dbReference type="AlphaFoldDB" id="A0A829R5I7"/>
<comment type="caution">
    <text evidence="2">The sequence shown here is derived from an EMBL/GenBank/DDBJ whole genome shotgun (WGS) entry which is preliminary data.</text>
</comment>
<feature type="transmembrane region" description="Helical" evidence="1">
    <location>
        <begin position="50"/>
        <end position="83"/>
    </location>
</feature>
<name>A0A829R5I7_LISGR</name>
<protein>
    <submittedName>
        <fullName evidence="2">Membrane protein</fullName>
    </submittedName>
</protein>